<dbReference type="EMBL" id="JBHRTA010000029">
    <property type="protein sequence ID" value="MFC3197725.1"/>
    <property type="molecule type" value="Genomic_DNA"/>
</dbReference>
<evidence type="ECO:0000313" key="3">
    <source>
        <dbReference type="Proteomes" id="UP001595526"/>
    </source>
</evidence>
<dbReference type="InterPro" id="IPR005197">
    <property type="entry name" value="Glyco_hydro_71"/>
</dbReference>
<feature type="signal peptide" evidence="1">
    <location>
        <begin position="1"/>
        <end position="22"/>
    </location>
</feature>
<gene>
    <name evidence="2" type="ORF">ACFOET_08885</name>
</gene>
<feature type="chain" id="PRO_5045926778" evidence="1">
    <location>
        <begin position="23"/>
        <end position="787"/>
    </location>
</feature>
<sequence length="787" mass="89768">MLLRSAFITLSFFLAPTFSSLAKDTNSFEKTIFAHYMGCYPLDKYNARLSSVNPYDFNVYTNAIGGKIVNFPILQAGKQLDEIEAAALDIRRAIRAGLDGFAVDVLAGKEIGLHTLDVLFAAAEKYDLPFAITFCLDNPSRNPGAIKYLLDNHGNSPKLARRDGKVLLFGYYSMRDAENYAREYFERKRTGKQVVPEYYHNDTNFKGFPQLPRDTLAFPELNSMNDFLVDPKAFAAHVKTFRHYEEKWGTPLHMQFELSSVLRAPSPQFRGEEGYQKIKEIVNILSSGFNSLGLFLPSTFLTPEQIIELSEICRKNNCEWGEALSYQYDNELWERIHIGATGLEMQKRWEMIEKTGSTLLQFTTWNDYAENTQLAPSQEVNYTFLDLNAWFVKRWKDGRDPQVDDDKIHVIYPKYPKGAEENSYPFKVTRVLNFDRPIEVITILKSPAVVRLPGRNISWKAPAGFFYKQIKAETGAVSVEVLREQKVVKLLQCPEPITSMIFRQQATPTTFTTEYEKHWKADFGDSPVVINSWYGDQDNDGLPNWFEMLWFGTYGDFSTATGASPDDDPDQDGFTNLQEYQNRTDPTCKDPVAYNSQFEWDLTDNSRTLSFNPESDANYNNVWYYLASTGGSKPSFSRYELTAYIPRRKGEVTHKSFPYPVFQFPFGTDQRDPGKPTSSISFLSRENQNYLTLNTTVENGAAVAWKSPVDAKVDIEVVCKTDNKDIQFEIFSRGVPQKLHSEKLSKGKVLKKALNGVSVKKGDTIMFHAEKGVDATLTFDKLRITME</sequence>
<organism evidence="2 3">
    <name type="scientific">Parapedobacter deserti</name>
    <dbReference type="NCBI Taxonomy" id="1912957"/>
    <lineage>
        <taxon>Bacteria</taxon>
        <taxon>Pseudomonadati</taxon>
        <taxon>Bacteroidota</taxon>
        <taxon>Sphingobacteriia</taxon>
        <taxon>Sphingobacteriales</taxon>
        <taxon>Sphingobacteriaceae</taxon>
        <taxon>Parapedobacter</taxon>
    </lineage>
</organism>
<dbReference type="Gene3D" id="3.20.20.80">
    <property type="entry name" value="Glycosidases"/>
    <property type="match status" value="1"/>
</dbReference>
<accession>A0ABV7JLH3</accession>
<reference evidence="3" key="1">
    <citation type="journal article" date="2019" name="Int. J. Syst. Evol. Microbiol.">
        <title>The Global Catalogue of Microorganisms (GCM) 10K type strain sequencing project: providing services to taxonomists for standard genome sequencing and annotation.</title>
        <authorList>
            <consortium name="The Broad Institute Genomics Platform"/>
            <consortium name="The Broad Institute Genome Sequencing Center for Infectious Disease"/>
            <person name="Wu L."/>
            <person name="Ma J."/>
        </authorList>
    </citation>
    <scope>NUCLEOTIDE SEQUENCE [LARGE SCALE GENOMIC DNA]</scope>
    <source>
        <strain evidence="3">KCTC 52416</strain>
    </source>
</reference>
<comment type="caution">
    <text evidence="2">The sequence shown here is derived from an EMBL/GenBank/DDBJ whole genome shotgun (WGS) entry which is preliminary data.</text>
</comment>
<dbReference type="Pfam" id="PF03659">
    <property type="entry name" value="Glyco_hydro_71"/>
    <property type="match status" value="1"/>
</dbReference>
<keyword evidence="1" id="KW-0732">Signal</keyword>
<dbReference type="RefSeq" id="WP_379021689.1">
    <property type="nucleotide sequence ID" value="NZ_JBHRTA010000029.1"/>
</dbReference>
<name>A0ABV7JLH3_9SPHI</name>
<evidence type="ECO:0000256" key="1">
    <source>
        <dbReference type="SAM" id="SignalP"/>
    </source>
</evidence>
<evidence type="ECO:0000313" key="2">
    <source>
        <dbReference type="EMBL" id="MFC3197725.1"/>
    </source>
</evidence>
<protein>
    <submittedName>
        <fullName evidence="2">Endo-1,3-alpha-glucanase family glycosylhydrolase</fullName>
    </submittedName>
</protein>
<keyword evidence="3" id="KW-1185">Reference proteome</keyword>
<proteinExistence type="predicted"/>
<dbReference type="Proteomes" id="UP001595526">
    <property type="component" value="Unassembled WGS sequence"/>
</dbReference>